<feature type="signal peptide" evidence="1">
    <location>
        <begin position="1"/>
        <end position="17"/>
    </location>
</feature>
<protein>
    <recommendedName>
        <fullName evidence="2">SnoaL-like domain-containing protein</fullName>
    </recommendedName>
</protein>
<dbReference type="InterPro" id="IPR032710">
    <property type="entry name" value="NTF2-like_dom_sf"/>
</dbReference>
<dbReference type="EMBL" id="BAABHB010000007">
    <property type="protein sequence ID" value="GAA4410563.1"/>
    <property type="molecule type" value="Genomic_DNA"/>
</dbReference>
<accession>A0ABP8KMP3</accession>
<feature type="chain" id="PRO_5047245110" description="SnoaL-like domain-containing protein" evidence="1">
    <location>
        <begin position="18"/>
        <end position="146"/>
    </location>
</feature>
<feature type="domain" description="SnoaL-like" evidence="2">
    <location>
        <begin position="44"/>
        <end position="141"/>
    </location>
</feature>
<dbReference type="SUPFAM" id="SSF54427">
    <property type="entry name" value="NTF2-like"/>
    <property type="match status" value="1"/>
</dbReference>
<reference evidence="4" key="1">
    <citation type="journal article" date="2019" name="Int. J. Syst. Evol. Microbiol.">
        <title>The Global Catalogue of Microorganisms (GCM) 10K type strain sequencing project: providing services to taxonomists for standard genome sequencing and annotation.</title>
        <authorList>
            <consortium name="The Broad Institute Genomics Platform"/>
            <consortium name="The Broad Institute Genome Sequencing Center for Infectious Disease"/>
            <person name="Wu L."/>
            <person name="Ma J."/>
        </authorList>
    </citation>
    <scope>NUCLEOTIDE SEQUENCE [LARGE SCALE GENOMIC DNA]</scope>
    <source>
        <strain evidence="4">JCM 17925</strain>
    </source>
</reference>
<name>A0ABP8KMP3_9BACT</name>
<sequence>MRALLLLILLLSSGLSAYSQSTGEKSAESGNRASLSPSPEDLAQRQLNAYNARNIDAFLDPYADDVEIYDFPDQLRYKGKDTMRKQYGSMFERTKALHCELVNRIILGNTVIDHERVTFDPNQAPVQAIAIYRIVNGKIKKVYFTR</sequence>
<evidence type="ECO:0000256" key="1">
    <source>
        <dbReference type="SAM" id="SignalP"/>
    </source>
</evidence>
<evidence type="ECO:0000313" key="4">
    <source>
        <dbReference type="Proteomes" id="UP001500936"/>
    </source>
</evidence>
<proteinExistence type="predicted"/>
<evidence type="ECO:0000313" key="3">
    <source>
        <dbReference type="EMBL" id="GAA4410563.1"/>
    </source>
</evidence>
<organism evidence="3 4">
    <name type="scientific">Nibrella viscosa</name>
    <dbReference type="NCBI Taxonomy" id="1084524"/>
    <lineage>
        <taxon>Bacteria</taxon>
        <taxon>Pseudomonadati</taxon>
        <taxon>Bacteroidota</taxon>
        <taxon>Cytophagia</taxon>
        <taxon>Cytophagales</taxon>
        <taxon>Spirosomataceae</taxon>
        <taxon>Nibrella</taxon>
    </lineage>
</organism>
<gene>
    <name evidence="3" type="ORF">GCM10023187_35300</name>
</gene>
<dbReference type="RefSeq" id="WP_345269198.1">
    <property type="nucleotide sequence ID" value="NZ_BAABHB010000007.1"/>
</dbReference>
<dbReference type="InterPro" id="IPR037401">
    <property type="entry name" value="SnoaL-like"/>
</dbReference>
<comment type="caution">
    <text evidence="3">The sequence shown here is derived from an EMBL/GenBank/DDBJ whole genome shotgun (WGS) entry which is preliminary data.</text>
</comment>
<keyword evidence="1" id="KW-0732">Signal</keyword>
<evidence type="ECO:0000259" key="2">
    <source>
        <dbReference type="Pfam" id="PF12680"/>
    </source>
</evidence>
<dbReference type="Pfam" id="PF12680">
    <property type="entry name" value="SnoaL_2"/>
    <property type="match status" value="1"/>
</dbReference>
<keyword evidence="4" id="KW-1185">Reference proteome</keyword>
<dbReference type="Gene3D" id="3.10.450.50">
    <property type="match status" value="1"/>
</dbReference>
<dbReference type="Proteomes" id="UP001500936">
    <property type="component" value="Unassembled WGS sequence"/>
</dbReference>